<name>B0RQY2_XANCB</name>
<feature type="region of interest" description="Disordered" evidence="2">
    <location>
        <begin position="1"/>
        <end position="32"/>
    </location>
</feature>
<dbReference type="GO" id="GO:0003723">
    <property type="term" value="F:RNA binding"/>
    <property type="evidence" value="ECO:0007669"/>
    <property type="project" value="UniProtKB-KW"/>
</dbReference>
<dbReference type="Gene3D" id="3.10.290.10">
    <property type="entry name" value="RNA-binding S4 domain"/>
    <property type="match status" value="1"/>
</dbReference>
<organism evidence="3 4">
    <name type="scientific">Xanthomonas campestris pv. campestris (strain B100)</name>
    <dbReference type="NCBI Taxonomy" id="509169"/>
    <lineage>
        <taxon>Bacteria</taxon>
        <taxon>Pseudomonadati</taxon>
        <taxon>Pseudomonadota</taxon>
        <taxon>Gammaproteobacteria</taxon>
        <taxon>Lysobacterales</taxon>
        <taxon>Lysobacteraceae</taxon>
        <taxon>Xanthomonas</taxon>
    </lineage>
</organism>
<feature type="compositionally biased region" description="Polar residues" evidence="2">
    <location>
        <begin position="15"/>
        <end position="31"/>
    </location>
</feature>
<evidence type="ECO:0000256" key="1">
    <source>
        <dbReference type="PROSITE-ProRule" id="PRU00182"/>
    </source>
</evidence>
<dbReference type="EMBL" id="AM920689">
    <property type="protein sequence ID" value="CAP50867.1"/>
    <property type="molecule type" value="Genomic_DNA"/>
</dbReference>
<dbReference type="InterPro" id="IPR036986">
    <property type="entry name" value="S4_RNA-bd_sf"/>
</dbReference>
<evidence type="ECO:0000313" key="3">
    <source>
        <dbReference type="EMBL" id="CAP50867.1"/>
    </source>
</evidence>
<dbReference type="CDD" id="cd00165">
    <property type="entry name" value="S4"/>
    <property type="match status" value="1"/>
</dbReference>
<dbReference type="HOGENOM" id="CLU_1926749_0_0_6"/>
<proteinExistence type="predicted"/>
<evidence type="ECO:0000256" key="2">
    <source>
        <dbReference type="SAM" id="MobiDB-lite"/>
    </source>
</evidence>
<evidence type="ECO:0000313" key="4">
    <source>
        <dbReference type="Proteomes" id="UP000001188"/>
    </source>
</evidence>
<dbReference type="PROSITE" id="PS50889">
    <property type="entry name" value="S4"/>
    <property type="match status" value="1"/>
</dbReference>
<reference evidence="3 4" key="1">
    <citation type="journal article" date="2008" name="J. Biotechnol.">
        <title>The genome of Xanthomonas campestris pv. campestris B100 and its use for the reconstruction of metabolic pathways involved in xanthan biosynthesis.</title>
        <authorList>
            <person name="Vorholter F.J."/>
            <person name="Schneiker S."/>
            <person name="Goesmann A."/>
            <person name="Krause L."/>
            <person name="Bekel T."/>
            <person name="Kaiser O."/>
            <person name="Linke B."/>
            <person name="Patschkowski T."/>
            <person name="Ruckert C."/>
            <person name="Schmid J."/>
            <person name="Sidhu V.K."/>
            <person name="Sieber V."/>
            <person name="Tauch A."/>
            <person name="Watt S.A."/>
            <person name="Weisshaar B."/>
            <person name="Becker A."/>
            <person name="Niehaus K."/>
            <person name="Puhler A."/>
        </authorList>
    </citation>
    <scope>NUCLEOTIDE SEQUENCE [LARGE SCALE GENOMIC DNA]</scope>
    <source>
        <strain evidence="3 4">B100</strain>
    </source>
</reference>
<dbReference type="Pfam" id="PF13275">
    <property type="entry name" value="S4_2"/>
    <property type="match status" value="1"/>
</dbReference>
<dbReference type="AlphaFoldDB" id="B0RQY2"/>
<protein>
    <submittedName>
        <fullName evidence="3">Uncharacterized protein</fullName>
    </submittedName>
</protein>
<dbReference type="SUPFAM" id="SSF55174">
    <property type="entry name" value="Alpha-L RNA-binding motif"/>
    <property type="match status" value="1"/>
</dbReference>
<gene>
    <name evidence="3" type="ORF">XCCB100_1517</name>
</gene>
<accession>B0RQY2</accession>
<sequence>MQRPPRRDLQPLGDQATSRTERLASTPTSLRSGVASRSRRIIAPLPVTEHTMQFLEFDLDGEYIELNQLLKLAGIADSGGQGKAIVASGAVSVDGVQELRKTAKIRPGQLVQLDDVEIRVLAMDPEADPAD</sequence>
<keyword evidence="1" id="KW-0694">RNA-binding</keyword>
<dbReference type="Proteomes" id="UP000001188">
    <property type="component" value="Chromosome"/>
</dbReference>
<dbReference type="KEGG" id="xca:xcc-b100_1517"/>